<sequence>MSMLRSSVQIVAERVRPVANAVAMWASAWASVMPVTAARLQDPHRLRGLALWWRLRWRMFLGRGEAVAVGEDHLRASHGACRRQRPYSAWLAAPEAGLSGSSDASAPS</sequence>
<gene>
    <name evidence="1" type="ORF">HNR40_006746</name>
</gene>
<dbReference type="RefSeq" id="WP_184968457.1">
    <property type="nucleotide sequence ID" value="NZ_JACHIN010000010.1"/>
</dbReference>
<reference evidence="1 2" key="1">
    <citation type="submission" date="2020-08" db="EMBL/GenBank/DDBJ databases">
        <title>Genomic Encyclopedia of Type Strains, Phase IV (KMG-IV): sequencing the most valuable type-strain genomes for metagenomic binning, comparative biology and taxonomic classification.</title>
        <authorList>
            <person name="Goeker M."/>
        </authorList>
    </citation>
    <scope>NUCLEOTIDE SEQUENCE [LARGE SCALE GENOMIC DNA]</scope>
    <source>
        <strain evidence="1 2">DSM 45385</strain>
    </source>
</reference>
<comment type="caution">
    <text evidence="1">The sequence shown here is derived from an EMBL/GenBank/DDBJ whole genome shotgun (WGS) entry which is preliminary data.</text>
</comment>
<dbReference type="EMBL" id="JACHIN010000010">
    <property type="protein sequence ID" value="MBB5081251.1"/>
    <property type="molecule type" value="Genomic_DNA"/>
</dbReference>
<organism evidence="1 2">
    <name type="scientific">Nonomuraea endophytica</name>
    <dbReference type="NCBI Taxonomy" id="714136"/>
    <lineage>
        <taxon>Bacteria</taxon>
        <taxon>Bacillati</taxon>
        <taxon>Actinomycetota</taxon>
        <taxon>Actinomycetes</taxon>
        <taxon>Streptosporangiales</taxon>
        <taxon>Streptosporangiaceae</taxon>
        <taxon>Nonomuraea</taxon>
    </lineage>
</organism>
<keyword evidence="2" id="KW-1185">Reference proteome</keyword>
<proteinExistence type="predicted"/>
<dbReference type="Proteomes" id="UP000568380">
    <property type="component" value="Unassembled WGS sequence"/>
</dbReference>
<accession>A0A7W8EJ77</accession>
<evidence type="ECO:0000313" key="2">
    <source>
        <dbReference type="Proteomes" id="UP000568380"/>
    </source>
</evidence>
<protein>
    <submittedName>
        <fullName evidence="1">Uncharacterized protein</fullName>
    </submittedName>
</protein>
<name>A0A7W8EJ77_9ACTN</name>
<dbReference type="AlphaFoldDB" id="A0A7W8EJ77"/>
<evidence type="ECO:0000313" key="1">
    <source>
        <dbReference type="EMBL" id="MBB5081251.1"/>
    </source>
</evidence>